<accession>A0ABN6PIZ6</accession>
<evidence type="ECO:0008006" key="4">
    <source>
        <dbReference type="Google" id="ProtNLM"/>
    </source>
</evidence>
<evidence type="ECO:0000313" key="3">
    <source>
        <dbReference type="Proteomes" id="UP001057498"/>
    </source>
</evidence>
<protein>
    <recommendedName>
        <fullName evidence="4">Cytochrome c7-like domain-containing protein</fullName>
    </recommendedName>
</protein>
<dbReference type="InterPro" id="IPR036280">
    <property type="entry name" value="Multihaem_cyt_sf"/>
</dbReference>
<organism evidence="2 3">
    <name type="scientific">Sphaerotilus microaerophilus</name>
    <dbReference type="NCBI Taxonomy" id="2914710"/>
    <lineage>
        <taxon>Bacteria</taxon>
        <taxon>Pseudomonadati</taxon>
        <taxon>Pseudomonadota</taxon>
        <taxon>Betaproteobacteria</taxon>
        <taxon>Burkholderiales</taxon>
        <taxon>Sphaerotilaceae</taxon>
        <taxon>Sphaerotilus</taxon>
    </lineage>
</organism>
<evidence type="ECO:0000313" key="2">
    <source>
        <dbReference type="EMBL" id="BDI05016.1"/>
    </source>
</evidence>
<keyword evidence="3" id="KW-1185">Reference proteome</keyword>
<sequence length="268" mass="29550">MLRRLAVTVLAAVGLLASAQAAETASAAPAPTDYQRARYDAIHFKPAIDRATDAQCLACHAEVLRPSVRATSPAGLKAATAKAWYQQTSTYSGEQDTFHRRHLTTAFAKEVMALRCTTCHQGNDPRDENPWSSATSARAGGDFTLRKMVAPEKTCLKCHGQMNYTVMGLPEPWHRSREMFQNNCLLCHANIRTVRHQVNYLNAAAIEAAGAKSSDTCYGCHGGRAWYRTNYPYARHAWPGMDPAVPDWAKGRPTESELRFVSDLLAKP</sequence>
<name>A0ABN6PIZ6_9BURK</name>
<feature type="chain" id="PRO_5045862328" description="Cytochrome c7-like domain-containing protein" evidence="1">
    <location>
        <begin position="22"/>
        <end position="268"/>
    </location>
</feature>
<keyword evidence="1" id="KW-0732">Signal</keyword>
<dbReference type="Gene3D" id="3.90.10.10">
    <property type="entry name" value="Cytochrome C3"/>
    <property type="match status" value="1"/>
</dbReference>
<feature type="signal peptide" evidence="1">
    <location>
        <begin position="1"/>
        <end position="21"/>
    </location>
</feature>
<dbReference type="EMBL" id="AP025730">
    <property type="protein sequence ID" value="BDI05016.1"/>
    <property type="molecule type" value="Genomic_DNA"/>
</dbReference>
<proteinExistence type="predicted"/>
<dbReference type="SUPFAM" id="SSF48695">
    <property type="entry name" value="Multiheme cytochromes"/>
    <property type="match status" value="1"/>
</dbReference>
<dbReference type="Proteomes" id="UP001057498">
    <property type="component" value="Chromosome"/>
</dbReference>
<reference evidence="2" key="1">
    <citation type="submission" date="2022-04" db="EMBL/GenBank/DDBJ databases">
        <title>Whole genome sequence of Sphaerotilus sp. FB-5.</title>
        <authorList>
            <person name="Takeda M."/>
            <person name="Narihara S."/>
            <person name="Akimoto M."/>
            <person name="Akimoto R."/>
            <person name="Nishiyashiki S."/>
            <person name="Murakami T."/>
        </authorList>
    </citation>
    <scope>NUCLEOTIDE SEQUENCE</scope>
    <source>
        <strain evidence="2">FB-5</strain>
    </source>
</reference>
<evidence type="ECO:0000256" key="1">
    <source>
        <dbReference type="SAM" id="SignalP"/>
    </source>
</evidence>
<gene>
    <name evidence="2" type="ORF">CATMQ487_19860</name>
</gene>